<dbReference type="EMBL" id="JAQJAN010000020">
    <property type="protein sequence ID" value="KAJ5704204.1"/>
    <property type="molecule type" value="Genomic_DNA"/>
</dbReference>
<dbReference type="Pfam" id="PF14269">
    <property type="entry name" value="Arylsulfotran_2"/>
    <property type="match status" value="1"/>
</dbReference>
<organism evidence="2 3">
    <name type="scientific">Penicillium malachiteum</name>
    <dbReference type="NCBI Taxonomy" id="1324776"/>
    <lineage>
        <taxon>Eukaryota</taxon>
        <taxon>Fungi</taxon>
        <taxon>Dikarya</taxon>
        <taxon>Ascomycota</taxon>
        <taxon>Pezizomycotina</taxon>
        <taxon>Eurotiomycetes</taxon>
        <taxon>Eurotiomycetidae</taxon>
        <taxon>Eurotiales</taxon>
        <taxon>Aspergillaceae</taxon>
        <taxon>Penicillium</taxon>
    </lineage>
</organism>
<evidence type="ECO:0000256" key="1">
    <source>
        <dbReference type="SAM" id="SignalP"/>
    </source>
</evidence>
<gene>
    <name evidence="2" type="ORF">N7493_011342</name>
</gene>
<keyword evidence="1" id="KW-0732">Signal</keyword>
<reference evidence="2" key="1">
    <citation type="journal article" date="2023" name="IMA Fungus">
        <title>Comparative genomic study of the Penicillium genus elucidates a diverse pangenome and 15 lateral gene transfer events.</title>
        <authorList>
            <person name="Petersen C."/>
            <person name="Sorensen T."/>
            <person name="Nielsen M.R."/>
            <person name="Sondergaard T.E."/>
            <person name="Sorensen J.L."/>
            <person name="Fitzpatrick D.A."/>
            <person name="Frisvad J.C."/>
            <person name="Nielsen K.L."/>
        </authorList>
    </citation>
    <scope>NUCLEOTIDE SEQUENCE</scope>
    <source>
        <strain evidence="2">IBT 17514</strain>
    </source>
</reference>
<name>A0AAD6HC23_9EURO</name>
<comment type="caution">
    <text evidence="2">The sequence shown here is derived from an EMBL/GenBank/DDBJ whole genome shotgun (WGS) entry which is preliminary data.</text>
</comment>
<protein>
    <recommendedName>
        <fullName evidence="4">ASST-domain-containing protein</fullName>
    </recommendedName>
</protein>
<dbReference type="AlphaFoldDB" id="A0AAD6HC23"/>
<reference evidence="2" key="2">
    <citation type="submission" date="2023-01" db="EMBL/GenBank/DDBJ databases">
        <authorList>
            <person name="Petersen C."/>
        </authorList>
    </citation>
    <scope>NUCLEOTIDE SEQUENCE</scope>
    <source>
        <strain evidence="2">IBT 17514</strain>
    </source>
</reference>
<dbReference type="PANTHER" id="PTHR35340">
    <property type="entry name" value="PQQ ENZYME REPEAT PROTEIN-RELATED"/>
    <property type="match status" value="1"/>
</dbReference>
<proteinExistence type="predicted"/>
<evidence type="ECO:0008006" key="4">
    <source>
        <dbReference type="Google" id="ProtNLM"/>
    </source>
</evidence>
<dbReference type="InterPro" id="IPR053143">
    <property type="entry name" value="Arylsulfate_ST"/>
</dbReference>
<feature type="signal peptide" evidence="1">
    <location>
        <begin position="1"/>
        <end position="24"/>
    </location>
</feature>
<dbReference type="Proteomes" id="UP001215712">
    <property type="component" value="Unassembled WGS sequence"/>
</dbReference>
<dbReference type="PANTHER" id="PTHR35340:SF9">
    <property type="entry name" value="ASST-DOMAIN-CONTAINING PROTEIN"/>
    <property type="match status" value="1"/>
</dbReference>
<feature type="chain" id="PRO_5042131555" description="ASST-domain-containing protein" evidence="1">
    <location>
        <begin position="25"/>
        <end position="523"/>
    </location>
</feature>
<evidence type="ECO:0000313" key="2">
    <source>
        <dbReference type="EMBL" id="KAJ5704204.1"/>
    </source>
</evidence>
<evidence type="ECO:0000313" key="3">
    <source>
        <dbReference type="Proteomes" id="UP001215712"/>
    </source>
</evidence>
<accession>A0AAD6HC23</accession>
<sequence>MTPTRTRGRLSSLASLLFASYATANLAYKSRPDLAPPVLNITIPATNDTAEGLIFYTPESIYADDTGHGPAQSGPYIFTEKGDLVWSGFGFIGPRSENFQVHTYRGEQVLSIFEGSHNSPMGHGHGHTSIFNNRYRLLDEIKGGGHSLADQHEFLFFDNHSAVFTVFDPEIADLSPYGATEESQSWILDNKIQKVDTDSNRVLWEWSALNYVDPADTNLTLQSGNAGLGVNSTQAWHYFYMNAFDVDADTNTYLISARSMCAIFKMDGDSGEILWQLGGKNSNFSFGDGVDFCWQHDTRMHAKYLNYETKGSKEIISFFDNSAHENLAGGPVLQTRAYSAGKVVELDTENWTARLIAEFRAPGDLSVRSQGNLQLLPNGNAFINWGYDGAISEHKPDGTTVWFSRLDSGKMGPGSENYRAFKFEWHALPYEEPALVAFKESNGTSVYVSWNGDTETRTWKFFEVQNGRRELLGQASRGGFETSWQTNKKPVEVVAEAYNAHGHRLVSSQVVKTREYKPRLFYA</sequence>
<dbReference type="InterPro" id="IPR039535">
    <property type="entry name" value="ASST-like"/>
</dbReference>
<keyword evidence="3" id="KW-1185">Reference proteome</keyword>